<name>A0A9R1WBT0_LACSA</name>
<dbReference type="PANTHER" id="PTHR31625">
    <property type="match status" value="1"/>
</dbReference>
<protein>
    <submittedName>
        <fullName evidence="3">Uncharacterized protein</fullName>
    </submittedName>
</protein>
<dbReference type="InterPro" id="IPR023213">
    <property type="entry name" value="CAT-like_dom_sf"/>
</dbReference>
<reference evidence="3 4" key="1">
    <citation type="journal article" date="2017" name="Nat. Commun.">
        <title>Genome assembly with in vitro proximity ligation data and whole-genome triplication in lettuce.</title>
        <authorList>
            <person name="Reyes-Chin-Wo S."/>
            <person name="Wang Z."/>
            <person name="Yang X."/>
            <person name="Kozik A."/>
            <person name="Arikit S."/>
            <person name="Song C."/>
            <person name="Xia L."/>
            <person name="Froenicke L."/>
            <person name="Lavelle D.O."/>
            <person name="Truco M.J."/>
            <person name="Xia R."/>
            <person name="Zhu S."/>
            <person name="Xu C."/>
            <person name="Xu H."/>
            <person name="Xu X."/>
            <person name="Cox K."/>
            <person name="Korf I."/>
            <person name="Meyers B.C."/>
            <person name="Michelmore R.W."/>
        </authorList>
    </citation>
    <scope>NUCLEOTIDE SEQUENCE [LARGE SCALE GENOMIC DNA]</scope>
    <source>
        <strain evidence="4">cv. Salinas</strain>
        <tissue evidence="3">Seedlings</tissue>
    </source>
</reference>
<accession>A0A9R1WBT0</accession>
<organism evidence="3 4">
    <name type="scientific">Lactuca sativa</name>
    <name type="common">Garden lettuce</name>
    <dbReference type="NCBI Taxonomy" id="4236"/>
    <lineage>
        <taxon>Eukaryota</taxon>
        <taxon>Viridiplantae</taxon>
        <taxon>Streptophyta</taxon>
        <taxon>Embryophyta</taxon>
        <taxon>Tracheophyta</taxon>
        <taxon>Spermatophyta</taxon>
        <taxon>Magnoliopsida</taxon>
        <taxon>eudicotyledons</taxon>
        <taxon>Gunneridae</taxon>
        <taxon>Pentapetalae</taxon>
        <taxon>asterids</taxon>
        <taxon>campanulids</taxon>
        <taxon>Asterales</taxon>
        <taxon>Asteraceae</taxon>
        <taxon>Cichorioideae</taxon>
        <taxon>Cichorieae</taxon>
        <taxon>Lactucinae</taxon>
        <taxon>Lactuca</taxon>
    </lineage>
</organism>
<dbReference type="GO" id="GO:0016747">
    <property type="term" value="F:acyltransferase activity, transferring groups other than amino-acyl groups"/>
    <property type="evidence" value="ECO:0007669"/>
    <property type="project" value="UniProtKB-ARBA"/>
</dbReference>
<dbReference type="InterPro" id="IPR051504">
    <property type="entry name" value="Plant_metabolite_acyltrans"/>
</dbReference>
<dbReference type="Proteomes" id="UP000235145">
    <property type="component" value="Unassembled WGS sequence"/>
</dbReference>
<comment type="caution">
    <text evidence="3">The sequence shown here is derived from an EMBL/GenBank/DDBJ whole genome shotgun (WGS) entry which is preliminary data.</text>
</comment>
<dbReference type="OrthoDB" id="1862401at2759"/>
<evidence type="ECO:0000313" key="3">
    <source>
        <dbReference type="EMBL" id="KAJ0223792.1"/>
    </source>
</evidence>
<dbReference type="Gramene" id="rna-gnl|WGS:NBSK|LSAT_2X39381_mrna">
    <property type="protein sequence ID" value="cds-PLY70292.1"/>
    <property type="gene ID" value="gene-LSAT_2X39381"/>
</dbReference>
<proteinExistence type="predicted"/>
<dbReference type="EMBL" id="NBSK02000002">
    <property type="protein sequence ID" value="KAJ0223792.1"/>
    <property type="molecule type" value="Genomic_DNA"/>
</dbReference>
<evidence type="ECO:0000256" key="2">
    <source>
        <dbReference type="ARBA" id="ARBA00023315"/>
    </source>
</evidence>
<keyword evidence="1" id="KW-0808">Transferase</keyword>
<evidence type="ECO:0000313" key="4">
    <source>
        <dbReference type="Proteomes" id="UP000235145"/>
    </source>
</evidence>
<gene>
    <name evidence="3" type="ORF">LSAT_V11C200064240</name>
</gene>
<dbReference type="Pfam" id="PF02458">
    <property type="entry name" value="Transferase"/>
    <property type="match status" value="1"/>
</dbReference>
<keyword evidence="4" id="KW-1185">Reference proteome</keyword>
<sequence length="460" mass="51668">MLTVLENSRVSPPPATVGDRTLPLTFFDMIWIPFFPIHQVFFYEFRHSREDFLEKVVPNLKHSLSITLQHFFPFAGNLILFPEPNSERKPEIRHVEGDSVSVTFVECDLDFNDLTGYHPRNCDMFYPLVPLLGRATKVSDYLTVPLFSVQVTLFPKSGISIGLTNHHSLCDASTRYNFLKAWSSIAKHGTDEFFLANKSLPFYERVIKYPSSLDELCLNIPGIPAITMEYQPSHLVSPTDKVRTTIVLTQEHINRLKKWVSTQLPTLEYVSSFSVACAYMWRCMAKSHVLIGERNGDDDLERFVCAVDWRSRLDPPVPQTYFGNCVGASITPTVKSTILAGDNGFFTAAELFGKALSETLKKKNGVIVDGETVIKTAFLPIPGLSVSGTPRTKIYDVDFGWGKPKKHETISIDYNSSISVNASKESHADIEIGVSLPAKQLDAFLSIFSEELESLLLKEL</sequence>
<evidence type="ECO:0000256" key="1">
    <source>
        <dbReference type="ARBA" id="ARBA00022679"/>
    </source>
</evidence>
<dbReference type="Gene3D" id="3.30.559.10">
    <property type="entry name" value="Chloramphenicol acetyltransferase-like domain"/>
    <property type="match status" value="2"/>
</dbReference>
<keyword evidence="2" id="KW-0012">Acyltransferase</keyword>
<dbReference type="AlphaFoldDB" id="A0A9R1WBT0"/>